<dbReference type="InterPro" id="IPR012945">
    <property type="entry name" value="Tubulin-bd_cofactor_C_dom"/>
</dbReference>
<protein>
    <recommendedName>
        <fullName evidence="7">C-CAP/cofactor C-like domain-containing protein</fullName>
    </recommendedName>
</protein>
<dbReference type="GO" id="GO:0007023">
    <property type="term" value="P:post-chaperonin tubulin folding pathway"/>
    <property type="evidence" value="ECO:0007669"/>
    <property type="project" value="InterPro"/>
</dbReference>
<gene>
    <name evidence="8" type="ORF">AA0114_g9664</name>
</gene>
<dbReference type="EMBL" id="PDXA01000039">
    <property type="protein sequence ID" value="RYN44821.1"/>
    <property type="molecule type" value="Genomic_DNA"/>
</dbReference>
<sequence length="330" mass="36579">MAESNLKETFYRQFHQDVATLQRQIESLSSLSTSGGERNQAIDDCLAGIDRLSHDVQDASSLLPAYDQRTYSETIKKLSEKLSSVRNSFDPPKKFSFKSKKKDIMKPEAKPEVLDTSSAKSSSLLEQQPSQPSQHQETAQQDSFTSTLSHKSHARITLAQAPYATSSPTVSHLAHCVVDLSAPTKADAPFAALYLRSITSSLIITGQVAGAIHITDVSNSVIVTACRQFRMHGSKDVDVYLHSTSRPIFEDCEGLRFAPLPDSYKTPEIEQSANQWNQIDDFKWLKAEPSPHFNILPAAERVSEEVWSRKIPGNDESLDGTLQAVGIRCR</sequence>
<dbReference type="InterPro" id="IPR017901">
    <property type="entry name" value="C-CAP_CF_C-like"/>
</dbReference>
<dbReference type="GO" id="GO:0015631">
    <property type="term" value="F:tubulin binding"/>
    <property type="evidence" value="ECO:0007669"/>
    <property type="project" value="InterPro"/>
</dbReference>
<dbReference type="Pfam" id="PF16752">
    <property type="entry name" value="TBCC_N"/>
    <property type="match status" value="1"/>
</dbReference>
<comment type="subunit">
    <text evidence="5">Supercomplex made of cofactors A to E. Cofactors A and D function by capturing and stabilizing tubulin in a quasi-native conformation. Cofactor E binds to the cofactor D-tubulin complex; interaction with cofactor C then causes the release of tubulin polypeptides that are committed to the native state.</text>
</comment>
<evidence type="ECO:0000256" key="6">
    <source>
        <dbReference type="SAM" id="MobiDB-lite"/>
    </source>
</evidence>
<dbReference type="PROSITE" id="PS51329">
    <property type="entry name" value="C_CAP_COFACTOR_C"/>
    <property type="match status" value="1"/>
</dbReference>
<feature type="region of interest" description="Disordered" evidence="6">
    <location>
        <begin position="94"/>
        <end position="146"/>
    </location>
</feature>
<dbReference type="PANTHER" id="PTHR15139:SF0">
    <property type="entry name" value="TUBULIN-SPECIFIC CHAPERONE C"/>
    <property type="match status" value="1"/>
</dbReference>
<evidence type="ECO:0000259" key="7">
    <source>
        <dbReference type="PROSITE" id="PS51329"/>
    </source>
</evidence>
<keyword evidence="3" id="KW-0963">Cytoplasm</keyword>
<comment type="similarity">
    <text evidence="2">Belongs to the TBCC family.</text>
</comment>
<dbReference type="AlphaFoldDB" id="A0A4Q4M8T8"/>
<accession>A0A4Q4M8T8</accession>
<evidence type="ECO:0000256" key="3">
    <source>
        <dbReference type="ARBA" id="ARBA00022490"/>
    </source>
</evidence>
<evidence type="ECO:0000256" key="1">
    <source>
        <dbReference type="ARBA" id="ARBA00004496"/>
    </source>
</evidence>
<dbReference type="Proteomes" id="UP000292402">
    <property type="component" value="Unassembled WGS sequence"/>
</dbReference>
<evidence type="ECO:0000313" key="8">
    <source>
        <dbReference type="EMBL" id="RYN44821.1"/>
    </source>
</evidence>
<dbReference type="Gene3D" id="2.160.20.70">
    <property type="match status" value="1"/>
</dbReference>
<reference evidence="9" key="1">
    <citation type="journal article" date="2019" name="bioRxiv">
        <title>Genomics, evolutionary history and diagnostics of the Alternaria alternata species group including apple and Asian pear pathotypes.</title>
        <authorList>
            <person name="Armitage A.D."/>
            <person name="Cockerton H.M."/>
            <person name="Sreenivasaprasad S."/>
            <person name="Woodhall J.W."/>
            <person name="Lane C.R."/>
            <person name="Harrison R.J."/>
            <person name="Clarkson J.P."/>
        </authorList>
    </citation>
    <scope>NUCLEOTIDE SEQUENCE [LARGE SCALE GENOMIC DNA]</scope>
    <source>
        <strain evidence="9">FERA 1082</strain>
    </source>
</reference>
<evidence type="ECO:0000256" key="5">
    <source>
        <dbReference type="ARBA" id="ARBA00026055"/>
    </source>
</evidence>
<organism evidence="8 9">
    <name type="scientific">Alternaria tenuissima</name>
    <dbReference type="NCBI Taxonomy" id="119927"/>
    <lineage>
        <taxon>Eukaryota</taxon>
        <taxon>Fungi</taxon>
        <taxon>Dikarya</taxon>
        <taxon>Ascomycota</taxon>
        <taxon>Pezizomycotina</taxon>
        <taxon>Dothideomycetes</taxon>
        <taxon>Pleosporomycetidae</taxon>
        <taxon>Pleosporales</taxon>
        <taxon>Pleosporineae</taxon>
        <taxon>Pleosporaceae</taxon>
        <taxon>Alternaria</taxon>
        <taxon>Alternaria sect. Alternaria</taxon>
        <taxon>Alternaria alternata complex</taxon>
    </lineage>
</organism>
<dbReference type="InterPro" id="IPR038397">
    <property type="entry name" value="TBCC_N_sf"/>
</dbReference>
<dbReference type="GO" id="GO:0005737">
    <property type="term" value="C:cytoplasm"/>
    <property type="evidence" value="ECO:0007669"/>
    <property type="project" value="UniProtKB-SubCell"/>
</dbReference>
<dbReference type="InterPro" id="IPR027684">
    <property type="entry name" value="TBCC"/>
</dbReference>
<dbReference type="Pfam" id="PF07986">
    <property type="entry name" value="TBCC"/>
    <property type="match status" value="1"/>
</dbReference>
<proteinExistence type="inferred from homology"/>
<feature type="compositionally biased region" description="Low complexity" evidence="6">
    <location>
        <begin position="121"/>
        <end position="137"/>
    </location>
</feature>
<dbReference type="Gene3D" id="1.20.58.1250">
    <property type="entry name" value="Tubulin Binding Cofactor C, N-terminal domain"/>
    <property type="match status" value="1"/>
</dbReference>
<evidence type="ECO:0000256" key="4">
    <source>
        <dbReference type="ARBA" id="ARBA00022990"/>
    </source>
</evidence>
<dbReference type="GO" id="GO:0007021">
    <property type="term" value="P:tubulin complex assembly"/>
    <property type="evidence" value="ECO:0007669"/>
    <property type="project" value="TreeGrafter"/>
</dbReference>
<dbReference type="InterPro" id="IPR031925">
    <property type="entry name" value="TBCC_N"/>
</dbReference>
<dbReference type="InterPro" id="IPR016098">
    <property type="entry name" value="CAP/MinC_C"/>
</dbReference>
<comment type="subcellular location">
    <subcellularLocation>
        <location evidence="1">Cytoplasm</location>
    </subcellularLocation>
</comment>
<evidence type="ECO:0000256" key="2">
    <source>
        <dbReference type="ARBA" id="ARBA00008848"/>
    </source>
</evidence>
<comment type="caution">
    <text evidence="8">The sequence shown here is derived from an EMBL/GenBank/DDBJ whole genome shotgun (WGS) entry which is preliminary data.</text>
</comment>
<feature type="domain" description="C-CAP/cofactor C-like" evidence="7">
    <location>
        <begin position="132"/>
        <end position="284"/>
    </location>
</feature>
<keyword evidence="4" id="KW-0007">Acetylation</keyword>
<name>A0A4Q4M8T8_9PLEO</name>
<evidence type="ECO:0000313" key="9">
    <source>
        <dbReference type="Proteomes" id="UP000292402"/>
    </source>
</evidence>
<dbReference type="PANTHER" id="PTHR15139">
    <property type="entry name" value="TUBULIN FOLDING COFACTOR C"/>
    <property type="match status" value="1"/>
</dbReference>
<feature type="compositionally biased region" description="Basic and acidic residues" evidence="6">
    <location>
        <begin position="102"/>
        <end position="113"/>
    </location>
</feature>